<comment type="caution">
    <text evidence="5">The sequence shown here is derived from an EMBL/GenBank/DDBJ whole genome shotgun (WGS) entry which is preliminary data.</text>
</comment>
<dbReference type="AlphaFoldDB" id="A0A369MF18"/>
<dbReference type="EMBL" id="PPTU01000016">
    <property type="protein sequence ID" value="RDB69038.1"/>
    <property type="molecule type" value="Genomic_DNA"/>
</dbReference>
<gene>
    <name evidence="5" type="ORF">C1875_10610</name>
</gene>
<evidence type="ECO:0000313" key="5">
    <source>
        <dbReference type="EMBL" id="RDB69038.1"/>
    </source>
</evidence>
<keyword evidence="1" id="KW-0813">Transport</keyword>
<protein>
    <submittedName>
        <fullName evidence="5">ABC transporter ATP-binding protein</fullName>
    </submittedName>
</protein>
<dbReference type="PANTHER" id="PTHR42734">
    <property type="entry name" value="METAL TRANSPORT SYSTEM ATP-BINDING PROTEIN TM_0124-RELATED"/>
    <property type="match status" value="1"/>
</dbReference>
<dbReference type="SUPFAM" id="SSF52540">
    <property type="entry name" value="P-loop containing nucleoside triphosphate hydrolases"/>
    <property type="match status" value="1"/>
</dbReference>
<reference evidence="5 6" key="1">
    <citation type="journal article" date="2018" name="Elife">
        <title>Discovery and characterization of a prevalent human gut bacterial enzyme sufficient for the inactivation of a family of plant toxins.</title>
        <authorList>
            <person name="Koppel N."/>
            <person name="Bisanz J.E."/>
            <person name="Pandelia M.E."/>
            <person name="Turnbaugh P.J."/>
            <person name="Balskus E.P."/>
        </authorList>
    </citation>
    <scope>NUCLEOTIDE SEQUENCE [LARGE SCALE GENOMIC DNA]</scope>
    <source>
        <strain evidence="5 6">W1 BHI 6</strain>
    </source>
</reference>
<evidence type="ECO:0000259" key="4">
    <source>
        <dbReference type="PROSITE" id="PS50893"/>
    </source>
</evidence>
<proteinExistence type="predicted"/>
<dbReference type="InterPro" id="IPR003593">
    <property type="entry name" value="AAA+_ATPase"/>
</dbReference>
<dbReference type="RefSeq" id="WP_086414715.1">
    <property type="nucleotide sequence ID" value="NZ_CP021140.1"/>
</dbReference>
<accession>A0A369MF18</accession>
<dbReference type="Proteomes" id="UP000253970">
    <property type="component" value="Unassembled WGS sequence"/>
</dbReference>
<evidence type="ECO:0000256" key="1">
    <source>
        <dbReference type="ARBA" id="ARBA00022448"/>
    </source>
</evidence>
<sequence>MSIDVEHLSFSYGSHHVLRDLSFRIPDNTLVNVLGPNGVGKSTLFRCILCLNNGWTGSIRVNGKDLRSISIRERASEVAYIPQSHSSTYAYDVLDVVLMSAGGGIGLFSTPKRMHVDRAWDALERVGIAHLGHRPYTQISGGERQLVLIARAIAQNARTIIMDEPTSALDYGNTVRVLSTVRQLAREGMSIVQSTHQPDQAFLYADQTLVINDGRVHAFGNPKDVITKELVSTIYDVDVEVNSLYGDKVRVCVPVREIER</sequence>
<dbReference type="PROSITE" id="PS00211">
    <property type="entry name" value="ABC_TRANSPORTER_1"/>
    <property type="match status" value="1"/>
</dbReference>
<dbReference type="PANTHER" id="PTHR42734:SF19">
    <property type="entry name" value="IRON COMPOUNDS ABC TRANSPORTER, ATP-BINDING PROTEIN"/>
    <property type="match status" value="1"/>
</dbReference>
<keyword evidence="2" id="KW-0547">Nucleotide-binding</keyword>
<dbReference type="Gene3D" id="3.40.50.300">
    <property type="entry name" value="P-loop containing nucleotide triphosphate hydrolases"/>
    <property type="match status" value="1"/>
</dbReference>
<dbReference type="CDD" id="cd03214">
    <property type="entry name" value="ABC_Iron-Siderophores_B12_Hemin"/>
    <property type="match status" value="1"/>
</dbReference>
<dbReference type="InterPro" id="IPR003439">
    <property type="entry name" value="ABC_transporter-like_ATP-bd"/>
</dbReference>
<dbReference type="InterPro" id="IPR050153">
    <property type="entry name" value="Metal_Ion_Import_ABC"/>
</dbReference>
<dbReference type="SMART" id="SM00382">
    <property type="entry name" value="AAA"/>
    <property type="match status" value="1"/>
</dbReference>
<dbReference type="FunFam" id="3.40.50.300:FF:000134">
    <property type="entry name" value="Iron-enterobactin ABC transporter ATP-binding protein"/>
    <property type="match status" value="1"/>
</dbReference>
<dbReference type="InterPro" id="IPR027417">
    <property type="entry name" value="P-loop_NTPase"/>
</dbReference>
<dbReference type="GO" id="GO:0016887">
    <property type="term" value="F:ATP hydrolysis activity"/>
    <property type="evidence" value="ECO:0007669"/>
    <property type="project" value="InterPro"/>
</dbReference>
<dbReference type="GeneID" id="69510538"/>
<organism evidence="5 6">
    <name type="scientific">Eggerthella lenta</name>
    <name type="common">Eubacterium lentum</name>
    <dbReference type="NCBI Taxonomy" id="84112"/>
    <lineage>
        <taxon>Bacteria</taxon>
        <taxon>Bacillati</taxon>
        <taxon>Actinomycetota</taxon>
        <taxon>Coriobacteriia</taxon>
        <taxon>Eggerthellales</taxon>
        <taxon>Eggerthellaceae</taxon>
        <taxon>Eggerthella</taxon>
    </lineage>
</organism>
<feature type="domain" description="ABC transporter" evidence="4">
    <location>
        <begin position="3"/>
        <end position="238"/>
    </location>
</feature>
<evidence type="ECO:0000313" key="6">
    <source>
        <dbReference type="Proteomes" id="UP000253970"/>
    </source>
</evidence>
<evidence type="ECO:0000256" key="3">
    <source>
        <dbReference type="ARBA" id="ARBA00022840"/>
    </source>
</evidence>
<keyword evidence="3 5" id="KW-0067">ATP-binding</keyword>
<dbReference type="Pfam" id="PF00005">
    <property type="entry name" value="ABC_tran"/>
    <property type="match status" value="1"/>
</dbReference>
<dbReference type="InterPro" id="IPR017871">
    <property type="entry name" value="ABC_transporter-like_CS"/>
</dbReference>
<name>A0A369MF18_EGGLN</name>
<dbReference type="PROSITE" id="PS50893">
    <property type="entry name" value="ABC_TRANSPORTER_2"/>
    <property type="match status" value="1"/>
</dbReference>
<evidence type="ECO:0000256" key="2">
    <source>
        <dbReference type="ARBA" id="ARBA00022741"/>
    </source>
</evidence>
<dbReference type="GO" id="GO:0005524">
    <property type="term" value="F:ATP binding"/>
    <property type="evidence" value="ECO:0007669"/>
    <property type="project" value="UniProtKB-KW"/>
</dbReference>